<evidence type="ECO:0000313" key="3">
    <source>
        <dbReference type="Proteomes" id="UP000295008"/>
    </source>
</evidence>
<sequence>MADVLQSLSFSTMWNYMRSGDGAELLRQILALGFRRVELNYRIAEATLRAMEPLLETGAIRVSSLHNVFPHTDDPAFDTDSLLLSYEDPELRKRSIALTRRTVDYAQRLGAEAVVIHPGAVPELPFRPYDSLLKEMYRKGLKDTPEYRRLFQEMKDYRERERPAYIRRIKESLSEICAYIAKKNYRVSLGIENRSMCHQIPDFEEARYLLDELRGLPVYFWYDIGHGLAMEALGIYDSLSEARKLQERILGVHIHDTVGVEDHWTPYIHSDRLDDFIEIIRAAPIKVLELGAKNPADEIRRGVAVLCRKIGGGEA</sequence>
<accession>A0A4R1RRJ5</accession>
<dbReference type="RefSeq" id="WP_132014558.1">
    <property type="nucleotide sequence ID" value="NZ_SLUN01000013.1"/>
</dbReference>
<reference evidence="2 3" key="1">
    <citation type="submission" date="2019-03" db="EMBL/GenBank/DDBJ databases">
        <title>Genomic Encyclopedia of Type Strains, Phase IV (KMG-IV): sequencing the most valuable type-strain genomes for metagenomic binning, comparative biology and taxonomic classification.</title>
        <authorList>
            <person name="Goeker M."/>
        </authorList>
    </citation>
    <scope>NUCLEOTIDE SEQUENCE [LARGE SCALE GENOMIC DNA]</scope>
    <source>
        <strain evidence="2 3">LX-B</strain>
    </source>
</reference>
<proteinExistence type="predicted"/>
<dbReference type="InterPro" id="IPR013022">
    <property type="entry name" value="Xyl_isomerase-like_TIM-brl"/>
</dbReference>
<dbReference type="AlphaFoldDB" id="A0A4R1RRJ5"/>
<dbReference type="GO" id="GO:0016853">
    <property type="term" value="F:isomerase activity"/>
    <property type="evidence" value="ECO:0007669"/>
    <property type="project" value="UniProtKB-KW"/>
</dbReference>
<dbReference type="OrthoDB" id="186629at2"/>
<dbReference type="PANTHER" id="PTHR12110:SF21">
    <property type="entry name" value="XYLOSE ISOMERASE-LIKE TIM BARREL DOMAIN-CONTAINING PROTEIN"/>
    <property type="match status" value="1"/>
</dbReference>
<dbReference type="InterPro" id="IPR036237">
    <property type="entry name" value="Xyl_isomerase-like_sf"/>
</dbReference>
<keyword evidence="3" id="KW-1185">Reference proteome</keyword>
<dbReference type="EMBL" id="SLUN01000013">
    <property type="protein sequence ID" value="TCL68572.1"/>
    <property type="molecule type" value="Genomic_DNA"/>
</dbReference>
<dbReference type="InterPro" id="IPR050312">
    <property type="entry name" value="IolE/XylAMocC-like"/>
</dbReference>
<organism evidence="2 3">
    <name type="scientific">Hydrogenispora ethanolica</name>
    <dbReference type="NCBI Taxonomy" id="1082276"/>
    <lineage>
        <taxon>Bacteria</taxon>
        <taxon>Bacillati</taxon>
        <taxon>Bacillota</taxon>
        <taxon>Hydrogenispora</taxon>
    </lineage>
</organism>
<dbReference type="Proteomes" id="UP000295008">
    <property type="component" value="Unassembled WGS sequence"/>
</dbReference>
<dbReference type="Pfam" id="PF01261">
    <property type="entry name" value="AP_endonuc_2"/>
    <property type="match status" value="1"/>
</dbReference>
<evidence type="ECO:0000259" key="1">
    <source>
        <dbReference type="Pfam" id="PF01261"/>
    </source>
</evidence>
<protein>
    <submittedName>
        <fullName evidence="2">Sugar phosphate isomerase/epimerase</fullName>
    </submittedName>
</protein>
<name>A0A4R1RRJ5_HYDET</name>
<evidence type="ECO:0000313" key="2">
    <source>
        <dbReference type="EMBL" id="TCL68572.1"/>
    </source>
</evidence>
<dbReference type="Gene3D" id="3.20.20.150">
    <property type="entry name" value="Divalent-metal-dependent TIM barrel enzymes"/>
    <property type="match status" value="1"/>
</dbReference>
<dbReference type="PANTHER" id="PTHR12110">
    <property type="entry name" value="HYDROXYPYRUVATE ISOMERASE"/>
    <property type="match status" value="1"/>
</dbReference>
<keyword evidence="2" id="KW-0413">Isomerase</keyword>
<gene>
    <name evidence="2" type="ORF">EDC14_1013114</name>
</gene>
<dbReference type="SUPFAM" id="SSF51658">
    <property type="entry name" value="Xylose isomerase-like"/>
    <property type="match status" value="1"/>
</dbReference>
<comment type="caution">
    <text evidence="2">The sequence shown here is derived from an EMBL/GenBank/DDBJ whole genome shotgun (WGS) entry which is preliminary data.</text>
</comment>
<feature type="domain" description="Xylose isomerase-like TIM barrel" evidence="1">
    <location>
        <begin position="27"/>
        <end position="306"/>
    </location>
</feature>